<accession>A0A239HHP4</accession>
<keyword evidence="1" id="KW-0812">Transmembrane</keyword>
<sequence length="71" mass="8070">MINRTPNTGRCPYCQHRHPPAFGSIRCDDCGRRFTGDPMADRIPYWIRWLAPVALIAILVIGAWLTFASLL</sequence>
<keyword evidence="1" id="KW-0472">Membrane</keyword>
<proteinExistence type="predicted"/>
<organism evidence="2 3">
    <name type="scientific">Tropicimonas sediminicola</name>
    <dbReference type="NCBI Taxonomy" id="1031541"/>
    <lineage>
        <taxon>Bacteria</taxon>
        <taxon>Pseudomonadati</taxon>
        <taxon>Pseudomonadota</taxon>
        <taxon>Alphaproteobacteria</taxon>
        <taxon>Rhodobacterales</taxon>
        <taxon>Roseobacteraceae</taxon>
        <taxon>Tropicimonas</taxon>
    </lineage>
</organism>
<reference evidence="2 3" key="1">
    <citation type="submission" date="2017-06" db="EMBL/GenBank/DDBJ databases">
        <authorList>
            <person name="Kim H.J."/>
            <person name="Triplett B.A."/>
        </authorList>
    </citation>
    <scope>NUCLEOTIDE SEQUENCE [LARGE SCALE GENOMIC DNA]</scope>
    <source>
        <strain evidence="2 3">DSM 29339</strain>
    </source>
</reference>
<dbReference type="RefSeq" id="WP_089232995.1">
    <property type="nucleotide sequence ID" value="NZ_FZOY01000003.1"/>
</dbReference>
<keyword evidence="3" id="KW-1185">Reference proteome</keyword>
<evidence type="ECO:0000313" key="2">
    <source>
        <dbReference type="EMBL" id="SNS80665.1"/>
    </source>
</evidence>
<dbReference type="EMBL" id="FZOY01000003">
    <property type="protein sequence ID" value="SNS80665.1"/>
    <property type="molecule type" value="Genomic_DNA"/>
</dbReference>
<keyword evidence="1" id="KW-1133">Transmembrane helix</keyword>
<evidence type="ECO:0000313" key="3">
    <source>
        <dbReference type="Proteomes" id="UP000198426"/>
    </source>
</evidence>
<gene>
    <name evidence="2" type="ORF">SAMN05421757_103418</name>
</gene>
<name>A0A239HHP4_9RHOB</name>
<protein>
    <submittedName>
        <fullName evidence="2">Uncharacterized protein</fullName>
    </submittedName>
</protein>
<evidence type="ECO:0000256" key="1">
    <source>
        <dbReference type="SAM" id="Phobius"/>
    </source>
</evidence>
<feature type="transmembrane region" description="Helical" evidence="1">
    <location>
        <begin position="49"/>
        <end position="70"/>
    </location>
</feature>
<dbReference type="OrthoDB" id="2365435at2"/>
<dbReference type="Proteomes" id="UP000198426">
    <property type="component" value="Unassembled WGS sequence"/>
</dbReference>
<dbReference type="AlphaFoldDB" id="A0A239HHP4"/>